<dbReference type="FunFam" id="3.40.50.1000:FF:000078">
    <property type="entry name" value="Bifunctional polynucleotide phosphatase/kinase"/>
    <property type="match status" value="1"/>
</dbReference>
<dbReference type="Gene3D" id="3.40.50.1000">
    <property type="entry name" value="HAD superfamily/HAD-like"/>
    <property type="match status" value="1"/>
</dbReference>
<dbReference type="PANTHER" id="PTHR12083:SF9">
    <property type="entry name" value="BIFUNCTIONAL POLYNUCLEOTIDE PHOSPHATASE_KINASE"/>
    <property type="match status" value="1"/>
</dbReference>
<dbReference type="Gene3D" id="2.60.200.20">
    <property type="match status" value="1"/>
</dbReference>
<protein>
    <submittedName>
        <fullName evidence="9">Uncharacterized protein F21D5.5</fullName>
    </submittedName>
</protein>
<evidence type="ECO:0000313" key="9">
    <source>
        <dbReference type="RefSeq" id="XP_026734315.1"/>
    </source>
</evidence>
<dbReference type="FunCoup" id="A0A7E5W143">
    <property type="interactions" value="1144"/>
</dbReference>
<dbReference type="GO" id="GO:0006281">
    <property type="term" value="P:DNA repair"/>
    <property type="evidence" value="ECO:0007669"/>
    <property type="project" value="UniProtKB-KW"/>
</dbReference>
<evidence type="ECO:0000256" key="4">
    <source>
        <dbReference type="ARBA" id="ARBA00023204"/>
    </source>
</evidence>
<dbReference type="NCBIfam" id="TIGR01662">
    <property type="entry name" value="HAD-SF-IIIA"/>
    <property type="match status" value="1"/>
</dbReference>
<reference evidence="9" key="1">
    <citation type="submission" date="2025-08" db="UniProtKB">
        <authorList>
            <consortium name="RefSeq"/>
        </authorList>
    </citation>
    <scope>IDENTIFICATION</scope>
</reference>
<dbReference type="SUPFAM" id="SSF56784">
    <property type="entry name" value="HAD-like"/>
    <property type="match status" value="1"/>
</dbReference>
<dbReference type="InterPro" id="IPR036412">
    <property type="entry name" value="HAD-like_sf"/>
</dbReference>
<proteinExistence type="predicted"/>
<dbReference type="InterPro" id="IPR006550">
    <property type="entry name" value="PNKP"/>
</dbReference>
<dbReference type="InterPro" id="IPR008984">
    <property type="entry name" value="SMAD_FHA_dom_sf"/>
</dbReference>
<comment type="subcellular location">
    <subcellularLocation>
        <location evidence="1">Nucleus</location>
    </subcellularLocation>
</comment>
<dbReference type="InterPro" id="IPR027417">
    <property type="entry name" value="P-loop_NTPase"/>
</dbReference>
<dbReference type="SUPFAM" id="SSF49879">
    <property type="entry name" value="SMAD/FHA domain"/>
    <property type="match status" value="1"/>
</dbReference>
<dbReference type="InterPro" id="IPR006551">
    <property type="entry name" value="Polynucleotide_phosphatase"/>
</dbReference>
<dbReference type="Gene3D" id="3.40.50.300">
    <property type="entry name" value="P-loop containing nucleotide triphosphate hydrolases"/>
    <property type="match status" value="1"/>
</dbReference>
<dbReference type="SUPFAM" id="SSF52540">
    <property type="entry name" value="P-loop containing nucleoside triphosphate hydrolases"/>
    <property type="match status" value="1"/>
</dbReference>
<dbReference type="RefSeq" id="XP_026734315.1">
    <property type="nucleotide sequence ID" value="XM_026878514.1"/>
</dbReference>
<dbReference type="CTD" id="11284"/>
<name>A0A7E5W143_TRINI</name>
<dbReference type="NCBIfam" id="TIGR01664">
    <property type="entry name" value="DNA-3'-Pase"/>
    <property type="match status" value="1"/>
</dbReference>
<evidence type="ECO:0000256" key="6">
    <source>
        <dbReference type="SAM" id="MobiDB-lite"/>
    </source>
</evidence>
<feature type="domain" description="PNK FHA" evidence="7">
    <location>
        <begin position="8"/>
        <end position="76"/>
    </location>
</feature>
<dbReference type="InParanoid" id="A0A7E5W143"/>
<keyword evidence="8" id="KW-1185">Reference proteome</keyword>
<keyword evidence="2" id="KW-0227">DNA damage</keyword>
<dbReference type="InterPro" id="IPR006549">
    <property type="entry name" value="HAD-SF_hydro_IIIA"/>
</dbReference>
<dbReference type="OrthoDB" id="19045at2759"/>
<evidence type="ECO:0000313" key="8">
    <source>
        <dbReference type="Proteomes" id="UP000322000"/>
    </source>
</evidence>
<dbReference type="InterPro" id="IPR041388">
    <property type="entry name" value="FHA_2"/>
</dbReference>
<organism evidence="8 9">
    <name type="scientific">Trichoplusia ni</name>
    <name type="common">Cabbage looper</name>
    <dbReference type="NCBI Taxonomy" id="7111"/>
    <lineage>
        <taxon>Eukaryota</taxon>
        <taxon>Metazoa</taxon>
        <taxon>Ecdysozoa</taxon>
        <taxon>Arthropoda</taxon>
        <taxon>Hexapoda</taxon>
        <taxon>Insecta</taxon>
        <taxon>Pterygota</taxon>
        <taxon>Neoptera</taxon>
        <taxon>Endopterygota</taxon>
        <taxon>Lepidoptera</taxon>
        <taxon>Glossata</taxon>
        <taxon>Ditrysia</taxon>
        <taxon>Noctuoidea</taxon>
        <taxon>Noctuidae</taxon>
        <taxon>Plusiinae</taxon>
        <taxon>Trichoplusia</taxon>
    </lineage>
</organism>
<dbReference type="Pfam" id="PF13671">
    <property type="entry name" value="AAA_33"/>
    <property type="match status" value="1"/>
</dbReference>
<dbReference type="CDD" id="cd01625">
    <property type="entry name" value="HAD_PNP"/>
    <property type="match status" value="1"/>
</dbReference>
<accession>A0A7E5W143</accession>
<dbReference type="AlphaFoldDB" id="A0A7E5W143"/>
<dbReference type="KEGG" id="tnl:113498499"/>
<dbReference type="GO" id="GO:0046404">
    <property type="term" value="F:ATP-dependent polydeoxyribonucleotide 5'-hydroxyl-kinase activity"/>
    <property type="evidence" value="ECO:0007669"/>
    <property type="project" value="InterPro"/>
</dbReference>
<dbReference type="Pfam" id="PF17913">
    <property type="entry name" value="FHA_2"/>
    <property type="match status" value="1"/>
</dbReference>
<dbReference type="NCBIfam" id="TIGR01663">
    <property type="entry name" value="PNK-3'Pase"/>
    <property type="match status" value="1"/>
</dbReference>
<dbReference type="Pfam" id="PF08645">
    <property type="entry name" value="PNK3P"/>
    <property type="match status" value="1"/>
</dbReference>
<dbReference type="Proteomes" id="UP000322000">
    <property type="component" value="Chromosome 11"/>
</dbReference>
<dbReference type="FunFam" id="3.40.50.300:FF:000737">
    <property type="entry name" value="Bifunctional polynucleotide phosphatase/kinase"/>
    <property type="match status" value="1"/>
</dbReference>
<dbReference type="GO" id="GO:0003690">
    <property type="term" value="F:double-stranded DNA binding"/>
    <property type="evidence" value="ECO:0007669"/>
    <property type="project" value="TreeGrafter"/>
</dbReference>
<sequence>MGSRARSCFLRCLLDSHAPIKLPHNEEKVIGRNKLTKIKDQSCSRQQLSLKADCEKCLVEIKQLGVNSSGLDGFALIRNVEYKAEHGAKVEVLFNNFVHLIEFDPPPENSDKQKKLGNKRKLDEDEESPRKKKSLKMETVTEVPVKAAVENMWEDIDRGELYVFTSKGVKASKKIAAFDMDGTLIKTKSGKVHPVDCNDWQIAFPTVQKKLKEHADQGYKLVILSNQAPIGNGRVKIEDFKKKIENIVIKLDLPFQVYIATGKGFYRKPTPGMWKVLSEQNNDGLEIDMAQSFYCGDAAGRVANWAPGKKKDHSMADKLLAENLNLRFYTPEQFFLGHSIANVPMSKPDFNPKDLTSSTFNQDLISKVKEILVLVGFPGSGKSFLAKQIEKKSGYNYVAVCRDVLGSWQKCAAEATKLLQKGKSVVVDSTNPDKESRARWISLAKETKVECRCAKMTASIAHAKHNNKFRELMKINHIPVNDIVYHTYKNKFVEPTTNEGFKQVIEVNFSPAFEDTESESIYKMHLLEK</sequence>
<evidence type="ECO:0000256" key="5">
    <source>
        <dbReference type="ARBA" id="ARBA00023242"/>
    </source>
</evidence>
<dbReference type="PANTHER" id="PTHR12083">
    <property type="entry name" value="BIFUNCTIONAL POLYNUCLEOTIDE PHOSPHATASE/KINASE"/>
    <property type="match status" value="1"/>
</dbReference>
<dbReference type="InterPro" id="IPR013954">
    <property type="entry name" value="PNK3P"/>
</dbReference>
<feature type="region of interest" description="Disordered" evidence="6">
    <location>
        <begin position="105"/>
        <end position="136"/>
    </location>
</feature>
<keyword evidence="5" id="KW-0539">Nucleus</keyword>
<gene>
    <name evidence="9" type="primary">LOC113498499</name>
</gene>
<dbReference type="GeneID" id="113498499"/>
<dbReference type="GO" id="GO:0005634">
    <property type="term" value="C:nucleus"/>
    <property type="evidence" value="ECO:0007669"/>
    <property type="project" value="UniProtKB-SubCell"/>
</dbReference>
<keyword evidence="3" id="KW-0378">Hydrolase</keyword>
<evidence type="ECO:0000259" key="7">
    <source>
        <dbReference type="Pfam" id="PF17913"/>
    </source>
</evidence>
<evidence type="ECO:0000256" key="2">
    <source>
        <dbReference type="ARBA" id="ARBA00022763"/>
    </source>
</evidence>
<evidence type="ECO:0000256" key="1">
    <source>
        <dbReference type="ARBA" id="ARBA00004123"/>
    </source>
</evidence>
<dbReference type="InterPro" id="IPR023214">
    <property type="entry name" value="HAD_sf"/>
</dbReference>
<keyword evidence="4" id="KW-0234">DNA repair</keyword>
<evidence type="ECO:0000256" key="3">
    <source>
        <dbReference type="ARBA" id="ARBA00022801"/>
    </source>
</evidence>
<dbReference type="GO" id="GO:0046403">
    <property type="term" value="F:polynucleotide 3'-phosphatase activity"/>
    <property type="evidence" value="ECO:0007669"/>
    <property type="project" value="InterPro"/>
</dbReference>